<name>A0A6J6RDE3_9ZZZZ</name>
<protein>
    <submittedName>
        <fullName evidence="2">Unannotated protein</fullName>
    </submittedName>
</protein>
<evidence type="ECO:0000313" key="2">
    <source>
        <dbReference type="EMBL" id="CAB4721109.1"/>
    </source>
</evidence>
<proteinExistence type="predicted"/>
<dbReference type="EMBL" id="CAEZXX010000138">
    <property type="protein sequence ID" value="CAB4721109.1"/>
    <property type="molecule type" value="Genomic_DNA"/>
</dbReference>
<evidence type="ECO:0000256" key="1">
    <source>
        <dbReference type="SAM" id="MobiDB-lite"/>
    </source>
</evidence>
<accession>A0A6J6RDE3</accession>
<gene>
    <name evidence="2" type="ORF">UFOPK2602_01740</name>
</gene>
<organism evidence="2">
    <name type="scientific">freshwater metagenome</name>
    <dbReference type="NCBI Taxonomy" id="449393"/>
    <lineage>
        <taxon>unclassified sequences</taxon>
        <taxon>metagenomes</taxon>
        <taxon>ecological metagenomes</taxon>
    </lineage>
</organism>
<reference evidence="2" key="1">
    <citation type="submission" date="2020-05" db="EMBL/GenBank/DDBJ databases">
        <authorList>
            <person name="Chiriac C."/>
            <person name="Salcher M."/>
            <person name="Ghai R."/>
            <person name="Kavagutti S V."/>
        </authorList>
    </citation>
    <scope>NUCLEOTIDE SEQUENCE</scope>
</reference>
<dbReference type="AlphaFoldDB" id="A0A6J6RDE3"/>
<feature type="compositionally biased region" description="Low complexity" evidence="1">
    <location>
        <begin position="51"/>
        <end position="65"/>
    </location>
</feature>
<feature type="region of interest" description="Disordered" evidence="1">
    <location>
        <begin position="35"/>
        <end position="74"/>
    </location>
</feature>
<sequence length="74" mass="7832">MSITFIPYTLGKSRSALGSLHTAFWAHTTGVPHGIVRASRSSTGGRSWDFTEMTTTSPTPNTMSPGSVTTGSRT</sequence>